<evidence type="ECO:0000313" key="9">
    <source>
        <dbReference type="EMBL" id="STP09605.1"/>
    </source>
</evidence>
<keyword evidence="5 7" id="KW-1133">Transmembrane helix</keyword>
<dbReference type="Proteomes" id="UP000255335">
    <property type="component" value="Unassembled WGS sequence"/>
</dbReference>
<name>A0A377JUA7_9HELI</name>
<dbReference type="EMBL" id="UGHZ01000001">
    <property type="protein sequence ID" value="STP09605.1"/>
    <property type="molecule type" value="Genomic_DNA"/>
</dbReference>
<evidence type="ECO:0000256" key="3">
    <source>
        <dbReference type="ARBA" id="ARBA00022475"/>
    </source>
</evidence>
<dbReference type="GO" id="GO:0042884">
    <property type="term" value="P:microcin transport"/>
    <property type="evidence" value="ECO:0007669"/>
    <property type="project" value="TreeGrafter"/>
</dbReference>
<dbReference type="Proteomes" id="UP000255103">
    <property type="component" value="Unassembled WGS sequence"/>
</dbReference>
<feature type="transmembrane region" description="Helical" evidence="7">
    <location>
        <begin position="152"/>
        <end position="183"/>
    </location>
</feature>
<proteinExistence type="inferred from homology"/>
<evidence type="ECO:0000313" key="10">
    <source>
        <dbReference type="EMBL" id="STP10805.1"/>
    </source>
</evidence>
<dbReference type="SUPFAM" id="SSF161098">
    <property type="entry name" value="MetI-like"/>
    <property type="match status" value="1"/>
</dbReference>
<feature type="transmembrane region" description="Helical" evidence="7">
    <location>
        <begin position="9"/>
        <end position="29"/>
    </location>
</feature>
<evidence type="ECO:0000256" key="4">
    <source>
        <dbReference type="ARBA" id="ARBA00022692"/>
    </source>
</evidence>
<dbReference type="GO" id="GO:0005886">
    <property type="term" value="C:plasma membrane"/>
    <property type="evidence" value="ECO:0007669"/>
    <property type="project" value="UniProtKB-SubCell"/>
</dbReference>
<accession>A0A377JUA7</accession>
<dbReference type="InterPro" id="IPR000515">
    <property type="entry name" value="MetI-like"/>
</dbReference>
<dbReference type="Pfam" id="PF00528">
    <property type="entry name" value="BPD_transp_1"/>
    <property type="match status" value="1"/>
</dbReference>
<keyword evidence="4 7" id="KW-0812">Transmembrane</keyword>
<dbReference type="PANTHER" id="PTHR30465">
    <property type="entry name" value="INNER MEMBRANE ABC TRANSPORTER"/>
    <property type="match status" value="1"/>
</dbReference>
<evidence type="ECO:0000256" key="1">
    <source>
        <dbReference type="ARBA" id="ARBA00004651"/>
    </source>
</evidence>
<evidence type="ECO:0000256" key="2">
    <source>
        <dbReference type="ARBA" id="ARBA00022448"/>
    </source>
</evidence>
<evidence type="ECO:0000259" key="8">
    <source>
        <dbReference type="PROSITE" id="PS50928"/>
    </source>
</evidence>
<keyword evidence="6 7" id="KW-0472">Membrane</keyword>
<organism evidence="10 11">
    <name type="scientific">Helicobacter cinaedi</name>
    <dbReference type="NCBI Taxonomy" id="213"/>
    <lineage>
        <taxon>Bacteria</taxon>
        <taxon>Pseudomonadati</taxon>
        <taxon>Campylobacterota</taxon>
        <taxon>Epsilonproteobacteria</taxon>
        <taxon>Campylobacterales</taxon>
        <taxon>Helicobacteraceae</taxon>
        <taxon>Helicobacter</taxon>
    </lineage>
</organism>
<dbReference type="InterPro" id="IPR035906">
    <property type="entry name" value="MetI-like_sf"/>
</dbReference>
<evidence type="ECO:0000256" key="6">
    <source>
        <dbReference type="ARBA" id="ARBA00023136"/>
    </source>
</evidence>
<keyword evidence="3" id="KW-1003">Cell membrane</keyword>
<dbReference type="NCBIfam" id="NF011712">
    <property type="entry name" value="PRK15133.1"/>
    <property type="match status" value="1"/>
</dbReference>
<feature type="transmembrane region" description="Helical" evidence="7">
    <location>
        <begin position="117"/>
        <end position="140"/>
    </location>
</feature>
<comment type="similarity">
    <text evidence="7">Belongs to the binding-protein-dependent transport system permease family.</text>
</comment>
<dbReference type="Gene3D" id="1.10.3720.10">
    <property type="entry name" value="MetI-like"/>
    <property type="match status" value="1"/>
</dbReference>
<comment type="subcellular location">
    <subcellularLocation>
        <location evidence="1 7">Cell membrane</location>
        <topology evidence="1 7">Multi-pass membrane protein</topology>
    </subcellularLocation>
</comment>
<dbReference type="EMBL" id="UGHX01000001">
    <property type="protein sequence ID" value="STP10805.1"/>
    <property type="molecule type" value="Genomic_DNA"/>
</dbReference>
<sequence length="350" mass="38660">MLGYILKRLLLLIPTLLGVMTINFLLMQLSPGGPVEQSIAKMENLSQITEAPTGSNTLYKGSVGLDSELIEEIKKLYGFDKSLSERYFEMLWRFVCFDFGESFYAQSSVLSIIAQKLPVSISLGVFSTLLIYLISIPLGIAKAVRNGSKFDVLSSVVIVVLNAIPAFMFAVVLVVLFCGGSYFDIFPLRGLVSENFESLSVVGKIIDYLWHLFLPVLCISIGGLATLSMLSKNCFLEEIHKSYVMSARAKGGSERHILYKHIFRNAMLLIVSGFPAVFVGAFLSGSLLIEIIFSLDGLGLLGYESVVNRDYPVVFGTLYIFTFIALVIGIISDILYCFIDPRIHFGSKNV</sequence>
<dbReference type="RefSeq" id="WP_115026275.1">
    <property type="nucleotide sequence ID" value="NZ_UGHX01000001.1"/>
</dbReference>
<dbReference type="PANTHER" id="PTHR30465:SF66">
    <property type="entry name" value="INNER MEMBRANE ABC TRANSPORTER PERMEASE PROTEIN YEJB"/>
    <property type="match status" value="1"/>
</dbReference>
<evidence type="ECO:0000256" key="7">
    <source>
        <dbReference type="RuleBase" id="RU363032"/>
    </source>
</evidence>
<gene>
    <name evidence="10" type="primary">oppB</name>
    <name evidence="10" type="ORF">NCTC12219_00685</name>
    <name evidence="9" type="ORF">NCTC12221_01051</name>
</gene>
<keyword evidence="2 7" id="KW-0813">Transport</keyword>
<reference evidence="11 12" key="1">
    <citation type="submission" date="2018-06" db="EMBL/GenBank/DDBJ databases">
        <authorList>
            <consortium name="Pathogen Informatics"/>
            <person name="Doyle S."/>
        </authorList>
    </citation>
    <scope>NUCLEOTIDE SEQUENCE [LARGE SCALE GENOMIC DNA]</scope>
    <source>
        <strain evidence="10 11">NCTC12219</strain>
        <strain evidence="9 12">NCTC12221</strain>
    </source>
</reference>
<dbReference type="PROSITE" id="PS50928">
    <property type="entry name" value="ABC_TM1"/>
    <property type="match status" value="1"/>
</dbReference>
<feature type="domain" description="ABC transmembrane type-1" evidence="8">
    <location>
        <begin position="117"/>
        <end position="336"/>
    </location>
</feature>
<feature type="transmembrane region" description="Helical" evidence="7">
    <location>
        <begin position="313"/>
        <end position="339"/>
    </location>
</feature>
<feature type="transmembrane region" description="Helical" evidence="7">
    <location>
        <begin position="266"/>
        <end position="293"/>
    </location>
</feature>
<dbReference type="CDD" id="cd06261">
    <property type="entry name" value="TM_PBP2"/>
    <property type="match status" value="1"/>
</dbReference>
<evidence type="ECO:0000256" key="5">
    <source>
        <dbReference type="ARBA" id="ARBA00022989"/>
    </source>
</evidence>
<dbReference type="AlphaFoldDB" id="A0A377JUA7"/>
<evidence type="ECO:0000313" key="11">
    <source>
        <dbReference type="Proteomes" id="UP000255103"/>
    </source>
</evidence>
<feature type="transmembrane region" description="Helical" evidence="7">
    <location>
        <begin position="208"/>
        <end position="230"/>
    </location>
</feature>
<dbReference type="GO" id="GO:0055085">
    <property type="term" value="P:transmembrane transport"/>
    <property type="evidence" value="ECO:0007669"/>
    <property type="project" value="InterPro"/>
</dbReference>
<protein>
    <submittedName>
        <fullName evidence="10">Oligopeptide ABC transporter permease protein</fullName>
    </submittedName>
</protein>
<evidence type="ECO:0000313" key="12">
    <source>
        <dbReference type="Proteomes" id="UP000255335"/>
    </source>
</evidence>